<reference evidence="1 2" key="1">
    <citation type="submission" date="2019-04" db="EMBL/GenBank/DDBJ databases">
        <title>Sphingobacterium olei sp. nov., isolated from oil-contaminated soil.</title>
        <authorList>
            <person name="Liu B."/>
        </authorList>
    </citation>
    <scope>NUCLEOTIDE SEQUENCE [LARGE SCALE GENOMIC DNA]</scope>
    <source>
        <strain evidence="1 2">HAL-9</strain>
    </source>
</reference>
<evidence type="ECO:0008006" key="3">
    <source>
        <dbReference type="Google" id="ProtNLM"/>
    </source>
</evidence>
<dbReference type="Gene3D" id="2.60.120.10">
    <property type="entry name" value="Jelly Rolls"/>
    <property type="match status" value="1"/>
</dbReference>
<evidence type="ECO:0000313" key="1">
    <source>
        <dbReference type="EMBL" id="TJZ63334.1"/>
    </source>
</evidence>
<dbReference type="RefSeq" id="WP_136899878.1">
    <property type="nucleotide sequence ID" value="NZ_SUME01000001.1"/>
</dbReference>
<protein>
    <recommendedName>
        <fullName evidence="3">Crp/Fnr family transcriptional regulator</fullName>
    </recommendedName>
</protein>
<evidence type="ECO:0000313" key="2">
    <source>
        <dbReference type="Proteomes" id="UP000306808"/>
    </source>
</evidence>
<proteinExistence type="predicted"/>
<comment type="caution">
    <text evidence="1">The sequence shown here is derived from an EMBL/GenBank/DDBJ whole genome shotgun (WGS) entry which is preliminary data.</text>
</comment>
<organism evidence="1 2">
    <name type="scientific">Sphingobacterium olei</name>
    <dbReference type="NCBI Taxonomy" id="2571155"/>
    <lineage>
        <taxon>Bacteria</taxon>
        <taxon>Pseudomonadati</taxon>
        <taxon>Bacteroidota</taxon>
        <taxon>Sphingobacteriia</taxon>
        <taxon>Sphingobacteriales</taxon>
        <taxon>Sphingobacteriaceae</taxon>
        <taxon>Sphingobacterium</taxon>
    </lineage>
</organism>
<accession>A0A4U0PK74</accession>
<gene>
    <name evidence="1" type="ORF">FAZ15_03385</name>
</gene>
<dbReference type="OrthoDB" id="710795at2"/>
<sequence>MKIDFLKLRSMLAGYSPDKMEEEWEVLKKHLSLICCQANDRLPVSPGDIYFLAEGVILKYKDEKVCRIIKSQQLVFVPLHPHNKRFYALKDCRLLVLGRSSLYDIVVAYPRVLYIYDGLLDLWHEQSQDRTDLLEMTKVLRVEYFKSMHGDVINYMSRRDIARYIGLSEEYLRRLF</sequence>
<dbReference type="SUPFAM" id="SSF51206">
    <property type="entry name" value="cAMP-binding domain-like"/>
    <property type="match status" value="1"/>
</dbReference>
<dbReference type="InterPro" id="IPR014710">
    <property type="entry name" value="RmlC-like_jellyroll"/>
</dbReference>
<keyword evidence="2" id="KW-1185">Reference proteome</keyword>
<dbReference type="InterPro" id="IPR018490">
    <property type="entry name" value="cNMP-bd_dom_sf"/>
</dbReference>
<name>A0A4U0PK74_9SPHI</name>
<dbReference type="EMBL" id="SUME01000001">
    <property type="protein sequence ID" value="TJZ63334.1"/>
    <property type="molecule type" value="Genomic_DNA"/>
</dbReference>
<dbReference type="AlphaFoldDB" id="A0A4U0PK74"/>
<dbReference type="Proteomes" id="UP000306808">
    <property type="component" value="Unassembled WGS sequence"/>
</dbReference>